<gene>
    <name evidence="4" type="ORF">A3G53_01915</name>
</gene>
<evidence type="ECO:0008006" key="6">
    <source>
        <dbReference type="Google" id="ProtNLM"/>
    </source>
</evidence>
<dbReference type="InterPro" id="IPR021729">
    <property type="entry name" value="DUF3298"/>
</dbReference>
<dbReference type="Pfam" id="PF11738">
    <property type="entry name" value="DUF3298"/>
    <property type="match status" value="1"/>
</dbReference>
<proteinExistence type="predicted"/>
<reference evidence="4 5" key="1">
    <citation type="journal article" date="2016" name="Nat. Commun.">
        <title>Thousands of microbial genomes shed light on interconnected biogeochemical processes in an aquifer system.</title>
        <authorList>
            <person name="Anantharaman K."/>
            <person name="Brown C.T."/>
            <person name="Hug L.A."/>
            <person name="Sharon I."/>
            <person name="Castelle C.J."/>
            <person name="Probst A.J."/>
            <person name="Thomas B.C."/>
            <person name="Singh A."/>
            <person name="Wilkins M.J."/>
            <person name="Karaoz U."/>
            <person name="Brodie E.L."/>
            <person name="Williams K.H."/>
            <person name="Hubbard S.S."/>
            <person name="Banfield J.F."/>
        </authorList>
    </citation>
    <scope>NUCLEOTIDE SEQUENCE [LARGE SCALE GENOMIC DNA]</scope>
</reference>
<dbReference type="InterPro" id="IPR037126">
    <property type="entry name" value="PdaC/RsiV-like_sf"/>
</dbReference>
<dbReference type="Proteomes" id="UP000178645">
    <property type="component" value="Unassembled WGS sequence"/>
</dbReference>
<dbReference type="EMBL" id="MFVU01000014">
    <property type="protein sequence ID" value="OGJ02017.1"/>
    <property type="molecule type" value="Genomic_DNA"/>
</dbReference>
<dbReference type="InterPro" id="IPR025303">
    <property type="entry name" value="PdaC"/>
</dbReference>
<feature type="domain" description="DUF3298" evidence="2">
    <location>
        <begin position="179"/>
        <end position="263"/>
    </location>
</feature>
<name>A0A1F6Y6M7_9BACT</name>
<keyword evidence="1" id="KW-0812">Transmembrane</keyword>
<protein>
    <recommendedName>
        <fullName evidence="6">Deacetylase PdaC domain-containing protein</fullName>
    </recommendedName>
</protein>
<keyword evidence="1" id="KW-0472">Membrane</keyword>
<sequence length="266" mass="30364">MQNKTLTISVLLILALIVGGYFLLRDKGVEETKVPDGERTGEKVEALVDESLVEEETYTEPDQYATFNVAYPQFKNVGAEFNSQIRNAVIDAIADHKRSSADSWQGRYKTQLPGEKISEFPAEEEKYSLNISWDPIQVNKQFISFTLFLEAYTGGAHGYITITSFNYGVIKKEEVRLTDLFPNDKNYLKTVSDFARKDLLNQFRKQLEIKNKADEEDIMPLLLSGTAPDLENFSIFTFTPEQITFYFTEYQVAPYAMGSFTVSMLR</sequence>
<evidence type="ECO:0000313" key="4">
    <source>
        <dbReference type="EMBL" id="OGJ02017.1"/>
    </source>
</evidence>
<comment type="caution">
    <text evidence="4">The sequence shown here is derived from an EMBL/GenBank/DDBJ whole genome shotgun (WGS) entry which is preliminary data.</text>
</comment>
<evidence type="ECO:0000313" key="5">
    <source>
        <dbReference type="Proteomes" id="UP000178645"/>
    </source>
</evidence>
<feature type="transmembrane region" description="Helical" evidence="1">
    <location>
        <begin position="6"/>
        <end position="24"/>
    </location>
</feature>
<feature type="domain" description="Deacetylase PdaC" evidence="3">
    <location>
        <begin position="61"/>
        <end position="158"/>
    </location>
</feature>
<dbReference type="Gene3D" id="3.30.565.40">
    <property type="entry name" value="Fervidobacterium nodosum Rt17-B1 like"/>
    <property type="match status" value="1"/>
</dbReference>
<dbReference type="AlphaFoldDB" id="A0A1F6Y6M7"/>
<evidence type="ECO:0000259" key="3">
    <source>
        <dbReference type="Pfam" id="PF13739"/>
    </source>
</evidence>
<accession>A0A1F6Y6M7</accession>
<keyword evidence="1" id="KW-1133">Transmembrane helix</keyword>
<organism evidence="4 5">
    <name type="scientific">Candidatus Nomurabacteria bacterium RIFCSPLOWO2_12_FULL_44_11</name>
    <dbReference type="NCBI Taxonomy" id="1801796"/>
    <lineage>
        <taxon>Bacteria</taxon>
        <taxon>Candidatus Nomuraibacteriota</taxon>
    </lineage>
</organism>
<evidence type="ECO:0000259" key="2">
    <source>
        <dbReference type="Pfam" id="PF11738"/>
    </source>
</evidence>
<dbReference type="Pfam" id="PF13739">
    <property type="entry name" value="PdaC"/>
    <property type="match status" value="1"/>
</dbReference>
<evidence type="ECO:0000256" key="1">
    <source>
        <dbReference type="SAM" id="Phobius"/>
    </source>
</evidence>
<dbReference type="Gene3D" id="3.90.640.20">
    <property type="entry name" value="Heat-shock cognate protein, ATPase"/>
    <property type="match status" value="1"/>
</dbReference>